<dbReference type="Pfam" id="PF13692">
    <property type="entry name" value="Glyco_trans_1_4"/>
    <property type="match status" value="1"/>
</dbReference>
<protein>
    <submittedName>
        <fullName evidence="2">Glycosyltransferase</fullName>
    </submittedName>
</protein>
<dbReference type="PANTHER" id="PTHR12526:SF600">
    <property type="entry name" value="GLYCOSYL TRANSFERASE GROUP 1"/>
    <property type="match status" value="1"/>
</dbReference>
<dbReference type="CDD" id="cd03801">
    <property type="entry name" value="GT4_PimA-like"/>
    <property type="match status" value="1"/>
</dbReference>
<keyword evidence="3" id="KW-1185">Reference proteome</keyword>
<feature type="region of interest" description="Disordered" evidence="1">
    <location>
        <begin position="173"/>
        <end position="203"/>
    </location>
</feature>
<sequence length="393" mass="42186">MGFGTYDARAHPRVAVLLEGLRGNGLTVRELDRPLGLATAQRVAILQQPWRLPVLAGRLAARWSALALGSRRFRGAHAPDVLLVGYMGHFDVLLARALFPRTTIVLDHLVFASGTARDRGEAGTRVRLLKVLDTLATRTADVVVVDTREHAARLEPGARARAVVVPVGAPRQWHDSGQRELENQLARERDRDHAAGPGSPPAAAPARALSVVFYGMFTPLQGTPTIARALRILADRADNVRATLIGTGQDRCECERVLRGVDTVEWHDWVEPARLPDLVARHDVCLGIMGTTSKALDVVPNKVYQGIAAGCAVVTSDTPPQRRALGQAAVLVPPGSAEALAQALETLASSPQALEQARCRAAAAAQTFTPVRVVRPLAHMLPVPGGTRRREAS</sequence>
<evidence type="ECO:0000313" key="2">
    <source>
        <dbReference type="EMBL" id="AYD90254.1"/>
    </source>
</evidence>
<dbReference type="EMBL" id="CP032514">
    <property type="protein sequence ID" value="AYD90254.1"/>
    <property type="molecule type" value="Genomic_DNA"/>
</dbReference>
<evidence type="ECO:0000313" key="3">
    <source>
        <dbReference type="Proteomes" id="UP000273001"/>
    </source>
</evidence>
<accession>A0ABM6Z571</accession>
<dbReference type="Gene3D" id="3.40.50.2000">
    <property type="entry name" value="Glycogen Phosphorylase B"/>
    <property type="match status" value="1"/>
</dbReference>
<reference evidence="2 3" key="1">
    <citation type="submission" date="2018-09" db="EMBL/GenBank/DDBJ databases">
        <authorList>
            <person name="Li J."/>
        </authorList>
    </citation>
    <scope>NUCLEOTIDE SEQUENCE [LARGE SCALE GENOMIC DNA]</scope>
    <source>
        <strain evidence="2 3">2129</strain>
    </source>
</reference>
<dbReference type="SUPFAM" id="SSF53756">
    <property type="entry name" value="UDP-Glycosyltransferase/glycogen phosphorylase"/>
    <property type="match status" value="1"/>
</dbReference>
<proteinExistence type="predicted"/>
<dbReference type="Proteomes" id="UP000273001">
    <property type="component" value="Chromosome"/>
</dbReference>
<name>A0ABM6Z571_9ACTO</name>
<feature type="compositionally biased region" description="Basic and acidic residues" evidence="1">
    <location>
        <begin position="173"/>
        <end position="194"/>
    </location>
</feature>
<evidence type="ECO:0000256" key="1">
    <source>
        <dbReference type="SAM" id="MobiDB-lite"/>
    </source>
</evidence>
<dbReference type="PANTHER" id="PTHR12526">
    <property type="entry name" value="GLYCOSYLTRANSFERASE"/>
    <property type="match status" value="1"/>
</dbReference>
<gene>
    <name evidence="2" type="ORF">D5R93_09995</name>
</gene>
<organism evidence="2 3">
    <name type="scientific">Actinomyces lilanjuaniae</name>
    <dbReference type="NCBI Taxonomy" id="2321394"/>
    <lineage>
        <taxon>Bacteria</taxon>
        <taxon>Bacillati</taxon>
        <taxon>Actinomycetota</taxon>
        <taxon>Actinomycetes</taxon>
        <taxon>Actinomycetales</taxon>
        <taxon>Actinomycetaceae</taxon>
        <taxon>Actinomyces</taxon>
    </lineage>
</organism>